<proteinExistence type="predicted"/>
<protein>
    <recommendedName>
        <fullName evidence="1">Reverse transcriptase domain-containing protein</fullName>
    </recommendedName>
</protein>
<dbReference type="Proteomes" id="UP000429607">
    <property type="component" value="Unassembled WGS sequence"/>
</dbReference>
<comment type="caution">
    <text evidence="2">The sequence shown here is derived from an EMBL/GenBank/DDBJ whole genome shotgun (WGS) entry which is preliminary data.</text>
</comment>
<organism evidence="2 3">
    <name type="scientific">Phytophthora rubi</name>
    <dbReference type="NCBI Taxonomy" id="129364"/>
    <lineage>
        <taxon>Eukaryota</taxon>
        <taxon>Sar</taxon>
        <taxon>Stramenopiles</taxon>
        <taxon>Oomycota</taxon>
        <taxon>Peronosporomycetes</taxon>
        <taxon>Peronosporales</taxon>
        <taxon>Peronosporaceae</taxon>
        <taxon>Phytophthora</taxon>
    </lineage>
</organism>
<feature type="domain" description="Reverse transcriptase" evidence="1">
    <location>
        <begin position="283"/>
        <end position="407"/>
    </location>
</feature>
<dbReference type="EMBL" id="QXFV01006436">
    <property type="protein sequence ID" value="KAE8961454.1"/>
    <property type="molecule type" value="Genomic_DNA"/>
</dbReference>
<accession>A0A6A3GWS2</accession>
<dbReference type="Pfam" id="PF00078">
    <property type="entry name" value="RVT_1"/>
    <property type="match status" value="1"/>
</dbReference>
<dbReference type="AlphaFoldDB" id="A0A6A3GWS2"/>
<evidence type="ECO:0000259" key="1">
    <source>
        <dbReference type="PROSITE" id="PS50878"/>
    </source>
</evidence>
<dbReference type="PROSITE" id="PS50878">
    <property type="entry name" value="RT_POL"/>
    <property type="match status" value="1"/>
</dbReference>
<dbReference type="PANTHER" id="PTHR19446">
    <property type="entry name" value="REVERSE TRANSCRIPTASES"/>
    <property type="match status" value="1"/>
</dbReference>
<sequence length="407" mass="46157">MDAQSWGGTTTASDHKLVTADFVLTQARRLRFPRRPEAAQSLHIARDRLTYDDAIQDKYTTALKAAIRPTNETPVAQQWNSLMDLIHDTAEATIGVNTAPTRSKRYDDPVLAALSERQRALQIRIYHDRQASTWTLRQERNAIMHQIQLRCRDLANRALDEHIKLIESLSPTAQMFEAVRAINRTRVQPLLLHNATGTYILHELTANNLVRSHFQEQLSTPTRLPIHPDLEARGLDSPITATEFTTALRRLNNRRASGPDGIPGELLKYDAEALAPHLADLINKSFERGQPLNQGEGTLLGLPKPNKPCGECSSLRPILLLNSIRKAVSILVLNRISPAVERFLSPHQCGFRKYRSTADAVWTHRWLCARVQRYQERIHVLGIDLSRAFDTIDRHKLLDVLRTFLSD</sequence>
<name>A0A6A3GWS2_9STRA</name>
<reference evidence="2 3" key="1">
    <citation type="submission" date="2018-09" db="EMBL/GenBank/DDBJ databases">
        <title>Genomic investigation of the strawberry pathogen Phytophthora fragariae indicates pathogenicity is determined by transcriptional variation in three key races.</title>
        <authorList>
            <person name="Adams T.M."/>
            <person name="Armitage A.D."/>
            <person name="Sobczyk M.K."/>
            <person name="Bates H.J."/>
            <person name="Dunwell J.M."/>
            <person name="Nellist C.F."/>
            <person name="Harrison R.J."/>
        </authorList>
    </citation>
    <scope>NUCLEOTIDE SEQUENCE [LARGE SCALE GENOMIC DNA]</scope>
    <source>
        <strain evidence="2 3">SCRP249</strain>
    </source>
</reference>
<gene>
    <name evidence="2" type="ORF">PR001_g30034</name>
</gene>
<dbReference type="InterPro" id="IPR000477">
    <property type="entry name" value="RT_dom"/>
</dbReference>
<feature type="non-terminal residue" evidence="2">
    <location>
        <position position="407"/>
    </location>
</feature>
<evidence type="ECO:0000313" key="2">
    <source>
        <dbReference type="EMBL" id="KAE8961454.1"/>
    </source>
</evidence>
<evidence type="ECO:0000313" key="3">
    <source>
        <dbReference type="Proteomes" id="UP000429607"/>
    </source>
</evidence>